<dbReference type="AlphaFoldDB" id="A0AAJ1QZP9"/>
<feature type="domain" description="Secretion system C-terminal sorting" evidence="2">
    <location>
        <begin position="100"/>
        <end position="167"/>
    </location>
</feature>
<proteinExistence type="predicted"/>
<evidence type="ECO:0000256" key="1">
    <source>
        <dbReference type="ARBA" id="ARBA00022729"/>
    </source>
</evidence>
<dbReference type="RefSeq" id="WP_290249332.1">
    <property type="nucleotide sequence ID" value="NZ_JAUFQH010000018.1"/>
</dbReference>
<gene>
    <name evidence="3" type="ORF">QWY81_16915</name>
</gene>
<dbReference type="NCBIfam" id="TIGR04183">
    <property type="entry name" value="Por_Secre_tail"/>
    <property type="match status" value="1"/>
</dbReference>
<sequence length="168" mass="18971">IAGVQGISNELEVPLELVMDYSGQVNLMVDEIQNVSRDIYITDKLTGTSYDVKNEKITLTLEKGVYTDRFVLNFTENAALSVDDEILATSTNIYADNENNNIVVSKDGDVEINKVEMFDILGKKVSVWEIKEQKNTYQLEIKKQIPTGIYIVKMNTNKGETNKKVIIE</sequence>
<dbReference type="EMBL" id="JAUFQH010000018">
    <property type="protein sequence ID" value="MDN3621150.1"/>
    <property type="molecule type" value="Genomic_DNA"/>
</dbReference>
<reference evidence="3 4" key="1">
    <citation type="journal article" date="2014" name="Int. J. Syst. Evol. Microbiol.">
        <title>Complete genome sequence of Corynebacterium casei LMG S-19264T (=DSM 44701T), isolated from a smear-ripened cheese.</title>
        <authorList>
            <consortium name="US DOE Joint Genome Institute (JGI-PGF)"/>
            <person name="Walter F."/>
            <person name="Albersmeier A."/>
            <person name="Kalinowski J."/>
            <person name="Ruckert C."/>
        </authorList>
    </citation>
    <scope>NUCLEOTIDE SEQUENCE [LARGE SCALE GENOMIC DNA]</scope>
    <source>
        <strain evidence="3 4">CECT 8670</strain>
    </source>
</reference>
<evidence type="ECO:0000259" key="2">
    <source>
        <dbReference type="Pfam" id="PF18962"/>
    </source>
</evidence>
<feature type="non-terminal residue" evidence="3">
    <location>
        <position position="1"/>
    </location>
</feature>
<dbReference type="Pfam" id="PF18962">
    <property type="entry name" value="Por_Secre_tail"/>
    <property type="match status" value="1"/>
</dbReference>
<accession>A0AAJ1QZP9</accession>
<evidence type="ECO:0000313" key="4">
    <source>
        <dbReference type="Proteomes" id="UP001228636"/>
    </source>
</evidence>
<dbReference type="Proteomes" id="UP001228636">
    <property type="component" value="Unassembled WGS sequence"/>
</dbReference>
<keyword evidence="1" id="KW-0732">Signal</keyword>
<organism evidence="3 4">
    <name type="scientific">Polaribacter sejongensis</name>
    <dbReference type="NCBI Taxonomy" id="985043"/>
    <lineage>
        <taxon>Bacteria</taxon>
        <taxon>Pseudomonadati</taxon>
        <taxon>Bacteroidota</taxon>
        <taxon>Flavobacteriia</taxon>
        <taxon>Flavobacteriales</taxon>
        <taxon>Flavobacteriaceae</taxon>
    </lineage>
</organism>
<name>A0AAJ1QZP9_9FLAO</name>
<protein>
    <submittedName>
        <fullName evidence="3">T9SS type A sorting domain-containing protein</fullName>
    </submittedName>
</protein>
<evidence type="ECO:0000313" key="3">
    <source>
        <dbReference type="EMBL" id="MDN3621150.1"/>
    </source>
</evidence>
<dbReference type="InterPro" id="IPR026444">
    <property type="entry name" value="Secre_tail"/>
</dbReference>
<comment type="caution">
    <text evidence="3">The sequence shown here is derived from an EMBL/GenBank/DDBJ whole genome shotgun (WGS) entry which is preliminary data.</text>
</comment>